<dbReference type="EMBL" id="KN819371">
    <property type="protein sequence ID" value="KIJ11910.1"/>
    <property type="molecule type" value="Genomic_DNA"/>
</dbReference>
<reference evidence="1 2" key="1">
    <citation type="submission" date="2014-06" db="EMBL/GenBank/DDBJ databases">
        <authorList>
            <consortium name="DOE Joint Genome Institute"/>
            <person name="Kuo A."/>
            <person name="Kohler A."/>
            <person name="Nagy L.G."/>
            <person name="Floudas D."/>
            <person name="Copeland A."/>
            <person name="Barry K.W."/>
            <person name="Cichocki N."/>
            <person name="Veneault-Fourrey C."/>
            <person name="LaButti K."/>
            <person name="Lindquist E.A."/>
            <person name="Lipzen A."/>
            <person name="Lundell T."/>
            <person name="Morin E."/>
            <person name="Murat C."/>
            <person name="Sun H."/>
            <person name="Tunlid A."/>
            <person name="Henrissat B."/>
            <person name="Grigoriev I.V."/>
            <person name="Hibbett D.S."/>
            <person name="Martin F."/>
            <person name="Nordberg H.P."/>
            <person name="Cantor M.N."/>
            <person name="Hua S.X."/>
        </authorList>
    </citation>
    <scope>NUCLEOTIDE SEQUENCE [LARGE SCALE GENOMIC DNA]</scope>
    <source>
        <strain evidence="1 2">ATCC 200175</strain>
    </source>
</reference>
<evidence type="ECO:0000313" key="1">
    <source>
        <dbReference type="EMBL" id="KIJ11910.1"/>
    </source>
</evidence>
<dbReference type="OrthoDB" id="2693572at2759"/>
<organism evidence="1 2">
    <name type="scientific">Paxillus involutus ATCC 200175</name>
    <dbReference type="NCBI Taxonomy" id="664439"/>
    <lineage>
        <taxon>Eukaryota</taxon>
        <taxon>Fungi</taxon>
        <taxon>Dikarya</taxon>
        <taxon>Basidiomycota</taxon>
        <taxon>Agaricomycotina</taxon>
        <taxon>Agaricomycetes</taxon>
        <taxon>Agaricomycetidae</taxon>
        <taxon>Boletales</taxon>
        <taxon>Paxilineae</taxon>
        <taxon>Paxillaceae</taxon>
        <taxon>Paxillus</taxon>
    </lineage>
</organism>
<name>A0A0C9T8B6_PAXIN</name>
<reference evidence="2" key="2">
    <citation type="submission" date="2015-01" db="EMBL/GenBank/DDBJ databases">
        <title>Evolutionary Origins and Diversification of the Mycorrhizal Mutualists.</title>
        <authorList>
            <consortium name="DOE Joint Genome Institute"/>
            <consortium name="Mycorrhizal Genomics Consortium"/>
            <person name="Kohler A."/>
            <person name="Kuo A."/>
            <person name="Nagy L.G."/>
            <person name="Floudas D."/>
            <person name="Copeland A."/>
            <person name="Barry K.W."/>
            <person name="Cichocki N."/>
            <person name="Veneault-Fourrey C."/>
            <person name="LaButti K."/>
            <person name="Lindquist E.A."/>
            <person name="Lipzen A."/>
            <person name="Lundell T."/>
            <person name="Morin E."/>
            <person name="Murat C."/>
            <person name="Riley R."/>
            <person name="Ohm R."/>
            <person name="Sun H."/>
            <person name="Tunlid A."/>
            <person name="Henrissat B."/>
            <person name="Grigoriev I.V."/>
            <person name="Hibbett D.S."/>
            <person name="Martin F."/>
        </authorList>
    </citation>
    <scope>NUCLEOTIDE SEQUENCE [LARGE SCALE GENOMIC DNA]</scope>
    <source>
        <strain evidence="2">ATCC 200175</strain>
    </source>
</reference>
<evidence type="ECO:0000313" key="2">
    <source>
        <dbReference type="Proteomes" id="UP000053647"/>
    </source>
</evidence>
<keyword evidence="2" id="KW-1185">Reference proteome</keyword>
<protein>
    <submittedName>
        <fullName evidence="1">Uncharacterized protein</fullName>
    </submittedName>
</protein>
<gene>
    <name evidence="1" type="ORF">PAXINDRAFT_15241</name>
</gene>
<dbReference type="HOGENOM" id="CLU_1337889_0_0_1"/>
<accession>A0A0C9T8B6</accession>
<proteinExistence type="predicted"/>
<dbReference type="AlphaFoldDB" id="A0A0C9T8B6"/>
<dbReference type="Proteomes" id="UP000053647">
    <property type="component" value="Unassembled WGS sequence"/>
</dbReference>
<sequence length="205" mass="22879">MPHPSPGAVYHNGGMQSDISAVQSIQGTLHLLLEEVQKMNHRVSNVESTNQNILSNQQLLTDCLEATEAAVHQMQETLVALPEKTQNKAASSKNISNQHPKLKNIIHPLFFDLCGISKSVDQAERMELLASLPPLPNNEAYTTIKGKEVWRPRWNENVANKVNDMYISEVISRVWTNDISKNVDCIIEQHSQYSCNSTVAVPPLT</sequence>